<proteinExistence type="predicted"/>
<dbReference type="EMBL" id="JBBGZW010000002">
    <property type="protein sequence ID" value="MEJ5047515.1"/>
    <property type="molecule type" value="Genomic_DNA"/>
</dbReference>
<dbReference type="Proteomes" id="UP001362100">
    <property type="component" value="Unassembled WGS sequence"/>
</dbReference>
<evidence type="ECO:0000313" key="1">
    <source>
        <dbReference type="EMBL" id="MEJ5047515.1"/>
    </source>
</evidence>
<accession>A0ABU8PY01</accession>
<sequence length="101" mass="11505">MLIDEMIRPGIQNIDEKVKAMRHILEWIDLNEQAPGYKQECIVQFESGEVQGGWLYGGQSRSGEHIFLESHAEYEVSMDVAFWMSLPPAQPEQLAAFPPTI</sequence>
<keyword evidence="2" id="KW-1185">Reference proteome</keyword>
<reference evidence="1 2" key="1">
    <citation type="submission" date="2023-12" db="EMBL/GenBank/DDBJ databases">
        <title>Gut-associated functions are favored during microbiome assembly across C. elegans life.</title>
        <authorList>
            <person name="Zimmermann J."/>
        </authorList>
    </citation>
    <scope>NUCLEOTIDE SEQUENCE [LARGE SCALE GENOMIC DNA]</scope>
    <source>
        <strain evidence="1 2">BIGb0393</strain>
    </source>
</reference>
<name>A0ABU8PY01_9GAMM</name>
<gene>
    <name evidence="1" type="ORF">WH298_20225</name>
</gene>
<evidence type="ECO:0000313" key="2">
    <source>
        <dbReference type="Proteomes" id="UP001362100"/>
    </source>
</evidence>
<dbReference type="RefSeq" id="WP_235440737.1">
    <property type="nucleotide sequence ID" value="NZ_JACAWY010000002.1"/>
</dbReference>
<evidence type="ECO:0008006" key="3">
    <source>
        <dbReference type="Google" id="ProtNLM"/>
    </source>
</evidence>
<protein>
    <recommendedName>
        <fullName evidence="3">DUF551 domain-containing protein</fullName>
    </recommendedName>
</protein>
<comment type="caution">
    <text evidence="1">The sequence shown here is derived from an EMBL/GenBank/DDBJ whole genome shotgun (WGS) entry which is preliminary data.</text>
</comment>
<organism evidence="1 2">
    <name type="scientific">Pantoea nemavictus</name>
    <dbReference type="NCBI Taxonomy" id="2726955"/>
    <lineage>
        <taxon>Bacteria</taxon>
        <taxon>Pseudomonadati</taxon>
        <taxon>Pseudomonadota</taxon>
        <taxon>Gammaproteobacteria</taxon>
        <taxon>Enterobacterales</taxon>
        <taxon>Erwiniaceae</taxon>
        <taxon>Pantoea</taxon>
    </lineage>
</organism>